<dbReference type="InterPro" id="IPR036390">
    <property type="entry name" value="WH_DNA-bd_sf"/>
</dbReference>
<dbReference type="PROSITE" id="PS50995">
    <property type="entry name" value="HTH_MARR_2"/>
    <property type="match status" value="1"/>
</dbReference>
<dbReference type="SUPFAM" id="SSF46785">
    <property type="entry name" value="Winged helix' DNA-binding domain"/>
    <property type="match status" value="1"/>
</dbReference>
<dbReference type="Proteomes" id="UP001260188">
    <property type="component" value="Unassembled WGS sequence"/>
</dbReference>
<dbReference type="Pfam" id="PF12802">
    <property type="entry name" value="MarR_2"/>
    <property type="match status" value="1"/>
</dbReference>
<dbReference type="EMBL" id="JAVIZA010000001">
    <property type="protein sequence ID" value="MDR6166591.1"/>
    <property type="molecule type" value="Genomic_DNA"/>
</dbReference>
<evidence type="ECO:0000313" key="2">
    <source>
        <dbReference type="EMBL" id="MDR6166591.1"/>
    </source>
</evidence>
<dbReference type="PRINTS" id="PR00598">
    <property type="entry name" value="HTHMARR"/>
</dbReference>
<proteinExistence type="predicted"/>
<protein>
    <submittedName>
        <fullName evidence="2">DNA-binding MarR family transcriptional regulator</fullName>
    </submittedName>
</protein>
<keyword evidence="2" id="KW-0238">DNA-binding</keyword>
<gene>
    <name evidence="2" type="ORF">QE367_000795</name>
</gene>
<keyword evidence="3" id="KW-1185">Reference proteome</keyword>
<name>A0ABU1HYX6_9MICO</name>
<organism evidence="2 3">
    <name type="scientific">Microbacterium paludicola</name>
    <dbReference type="NCBI Taxonomy" id="300019"/>
    <lineage>
        <taxon>Bacteria</taxon>
        <taxon>Bacillati</taxon>
        <taxon>Actinomycetota</taxon>
        <taxon>Actinomycetes</taxon>
        <taxon>Micrococcales</taxon>
        <taxon>Microbacteriaceae</taxon>
        <taxon>Microbacterium</taxon>
    </lineage>
</organism>
<dbReference type="InterPro" id="IPR036388">
    <property type="entry name" value="WH-like_DNA-bd_sf"/>
</dbReference>
<dbReference type="InterPro" id="IPR039422">
    <property type="entry name" value="MarR/SlyA-like"/>
</dbReference>
<accession>A0ABU1HYX6</accession>
<dbReference type="GO" id="GO:0003677">
    <property type="term" value="F:DNA binding"/>
    <property type="evidence" value="ECO:0007669"/>
    <property type="project" value="UniProtKB-KW"/>
</dbReference>
<dbReference type="Gene3D" id="1.10.10.10">
    <property type="entry name" value="Winged helix-like DNA-binding domain superfamily/Winged helix DNA-binding domain"/>
    <property type="match status" value="1"/>
</dbReference>
<dbReference type="SMART" id="SM00347">
    <property type="entry name" value="HTH_MARR"/>
    <property type="match status" value="1"/>
</dbReference>
<reference evidence="2 3" key="1">
    <citation type="submission" date="2023-08" db="EMBL/GenBank/DDBJ databases">
        <title>Functional and genomic diversity of the sorghum phyllosphere microbiome.</title>
        <authorList>
            <person name="Shade A."/>
        </authorList>
    </citation>
    <scope>NUCLEOTIDE SEQUENCE [LARGE SCALE GENOMIC DNA]</scope>
    <source>
        <strain evidence="2 3">SORGH_AS_0919</strain>
    </source>
</reference>
<feature type="domain" description="HTH marR-type" evidence="1">
    <location>
        <begin position="22"/>
        <end position="157"/>
    </location>
</feature>
<dbReference type="RefSeq" id="WP_071918022.1">
    <property type="nucleotide sequence ID" value="NZ_CP018134.1"/>
</dbReference>
<sequence>MDHVDRILEQWAREKPGLDVSPMAVIGRLGRAAASVDARLAATFASHGIDAATFDVLATLTRQGAPYELTPAALAADAMITSSAVAQRLNRLEGLGYVSRHPDPADGRGKIVRLTAHGRAVVERVLPDHLETERAVLAPLSDGEQAQLAELLSRLAPGG</sequence>
<comment type="caution">
    <text evidence="2">The sequence shown here is derived from an EMBL/GenBank/DDBJ whole genome shotgun (WGS) entry which is preliminary data.</text>
</comment>
<dbReference type="InterPro" id="IPR000835">
    <property type="entry name" value="HTH_MarR-typ"/>
</dbReference>
<evidence type="ECO:0000259" key="1">
    <source>
        <dbReference type="PROSITE" id="PS50995"/>
    </source>
</evidence>
<dbReference type="PANTHER" id="PTHR33164:SF104">
    <property type="entry name" value="TRANSCRIPTIONAL REGULATORY PROTEIN"/>
    <property type="match status" value="1"/>
</dbReference>
<dbReference type="PANTHER" id="PTHR33164">
    <property type="entry name" value="TRANSCRIPTIONAL REGULATOR, MARR FAMILY"/>
    <property type="match status" value="1"/>
</dbReference>
<evidence type="ECO:0000313" key="3">
    <source>
        <dbReference type="Proteomes" id="UP001260188"/>
    </source>
</evidence>